<dbReference type="PANTHER" id="PTHR10696">
    <property type="entry name" value="GAMMA-BUTYROBETAINE HYDROXYLASE-RELATED"/>
    <property type="match status" value="1"/>
</dbReference>
<organism evidence="6 7">
    <name type="scientific">Pristionchus entomophagus</name>
    <dbReference type="NCBI Taxonomy" id="358040"/>
    <lineage>
        <taxon>Eukaryota</taxon>
        <taxon>Metazoa</taxon>
        <taxon>Ecdysozoa</taxon>
        <taxon>Nematoda</taxon>
        <taxon>Chromadorea</taxon>
        <taxon>Rhabditida</taxon>
        <taxon>Rhabditina</taxon>
        <taxon>Diplogasteromorpha</taxon>
        <taxon>Diplogasteroidea</taxon>
        <taxon>Neodiplogasteridae</taxon>
        <taxon>Pristionchus</taxon>
    </lineage>
</organism>
<protein>
    <recommendedName>
        <fullName evidence="5">TauD/TfdA-like domain-containing protein</fullName>
    </recommendedName>
</protein>
<dbReference type="AlphaFoldDB" id="A0AAV5SQM6"/>
<evidence type="ECO:0000259" key="5">
    <source>
        <dbReference type="Pfam" id="PF02668"/>
    </source>
</evidence>
<dbReference type="Pfam" id="PF02668">
    <property type="entry name" value="TauD"/>
    <property type="match status" value="1"/>
</dbReference>
<dbReference type="Proteomes" id="UP001432027">
    <property type="component" value="Unassembled WGS sequence"/>
</dbReference>
<feature type="non-terminal residue" evidence="6">
    <location>
        <position position="1"/>
    </location>
</feature>
<gene>
    <name evidence="6" type="ORF">PENTCL1PPCAC_7618</name>
</gene>
<comment type="pathway">
    <text evidence="2">Amine and polyamine biosynthesis; carnitine biosynthesis.</text>
</comment>
<dbReference type="EMBL" id="BTSX01000002">
    <property type="protein sequence ID" value="GMS85443.1"/>
    <property type="molecule type" value="Genomic_DNA"/>
</dbReference>
<comment type="caution">
    <text evidence="6">The sequence shown here is derived from an EMBL/GenBank/DDBJ whole genome shotgun (WGS) entry which is preliminary data.</text>
</comment>
<reference evidence="6" key="1">
    <citation type="submission" date="2023-10" db="EMBL/GenBank/DDBJ databases">
        <title>Genome assembly of Pristionchus species.</title>
        <authorList>
            <person name="Yoshida K."/>
            <person name="Sommer R.J."/>
        </authorList>
    </citation>
    <scope>NUCLEOTIDE SEQUENCE</scope>
    <source>
        <strain evidence="6">RS0144</strain>
    </source>
</reference>
<evidence type="ECO:0000256" key="1">
    <source>
        <dbReference type="ARBA" id="ARBA00001961"/>
    </source>
</evidence>
<evidence type="ECO:0000256" key="4">
    <source>
        <dbReference type="ARBA" id="ARBA00023002"/>
    </source>
</evidence>
<keyword evidence="7" id="KW-1185">Reference proteome</keyword>
<proteinExistence type="predicted"/>
<keyword evidence="3" id="KW-0124">Carnitine biosynthesis</keyword>
<dbReference type="GO" id="GO:0045329">
    <property type="term" value="P:carnitine biosynthetic process"/>
    <property type="evidence" value="ECO:0007669"/>
    <property type="project" value="UniProtKB-KW"/>
</dbReference>
<evidence type="ECO:0000313" key="6">
    <source>
        <dbReference type="EMBL" id="GMS85443.1"/>
    </source>
</evidence>
<dbReference type="SUPFAM" id="SSF51197">
    <property type="entry name" value="Clavaminate synthase-like"/>
    <property type="match status" value="1"/>
</dbReference>
<name>A0AAV5SQM6_9BILA</name>
<dbReference type="InterPro" id="IPR042098">
    <property type="entry name" value="TauD-like_sf"/>
</dbReference>
<dbReference type="InterPro" id="IPR003819">
    <property type="entry name" value="TauD/TfdA-like"/>
</dbReference>
<feature type="domain" description="TauD/TfdA-like" evidence="5">
    <location>
        <begin position="82"/>
        <end position="111"/>
    </location>
</feature>
<dbReference type="Gene3D" id="3.60.130.10">
    <property type="entry name" value="Clavaminate synthase-like"/>
    <property type="match status" value="1"/>
</dbReference>
<dbReference type="GO" id="GO:0005739">
    <property type="term" value="C:mitochondrion"/>
    <property type="evidence" value="ECO:0007669"/>
    <property type="project" value="TreeGrafter"/>
</dbReference>
<accession>A0AAV5SQM6</accession>
<dbReference type="PANTHER" id="PTHR10696:SF51">
    <property type="entry name" value="TRIMETHYLLYSINE DIOXYGENASE, MITOCHONDRIAL"/>
    <property type="match status" value="1"/>
</dbReference>
<feature type="non-terminal residue" evidence="6">
    <location>
        <position position="124"/>
    </location>
</feature>
<keyword evidence="4" id="KW-0560">Oxidoreductase</keyword>
<evidence type="ECO:0000256" key="2">
    <source>
        <dbReference type="ARBA" id="ARBA00005022"/>
    </source>
</evidence>
<comment type="cofactor">
    <cofactor evidence="1">
        <name>L-ascorbate</name>
        <dbReference type="ChEBI" id="CHEBI:38290"/>
    </cofactor>
</comment>
<evidence type="ECO:0000313" key="7">
    <source>
        <dbReference type="Proteomes" id="UP001432027"/>
    </source>
</evidence>
<dbReference type="GO" id="GO:0016491">
    <property type="term" value="F:oxidoreductase activity"/>
    <property type="evidence" value="ECO:0007669"/>
    <property type="project" value="UniProtKB-KW"/>
</dbReference>
<sequence>DSKNINSVHNSILSWSAGQHVIELKADGGYAQIRFNPLHRAPLRLSPNGENGLSKPEDVFAFYQAYQVGRMLIFMRELSSVREGKLLIFDNLRVLHSRTAFSGHRRMSGCYLSGDGFMARARLH</sequence>
<evidence type="ECO:0000256" key="3">
    <source>
        <dbReference type="ARBA" id="ARBA00022873"/>
    </source>
</evidence>
<dbReference type="InterPro" id="IPR050411">
    <property type="entry name" value="AlphaKG_dependent_hydroxylases"/>
</dbReference>